<dbReference type="Proteomes" id="UP000653305">
    <property type="component" value="Unassembled WGS sequence"/>
</dbReference>
<dbReference type="Gene3D" id="1.10.132.130">
    <property type="match status" value="1"/>
</dbReference>
<keyword evidence="4" id="KW-0378">Hydrolase</keyword>
<dbReference type="PIRSF" id="PIRSF500139">
    <property type="entry name" value="AE"/>
    <property type="match status" value="1"/>
</dbReference>
<keyword evidence="2" id="KW-0645">Protease</keyword>
<dbReference type="PANTHER" id="PTHR12000:SF50">
    <property type="entry name" value="VACUOLAR-PROCESSING ENZYME GAMMA-ISOZYME"/>
    <property type="match status" value="1"/>
</dbReference>
<feature type="active site" description="Nucleophile" evidence="6">
    <location>
        <position position="120"/>
    </location>
</feature>
<evidence type="ECO:0000313" key="9">
    <source>
        <dbReference type="Proteomes" id="UP000653305"/>
    </source>
</evidence>
<name>A0A830BUH9_9LAMI</name>
<dbReference type="OrthoDB" id="192611at2759"/>
<dbReference type="InterPro" id="IPR048501">
    <property type="entry name" value="Legum_prodom"/>
</dbReference>
<dbReference type="FunFam" id="1.10.132.130:FF:000001">
    <property type="entry name" value="Vacuolar-processing enzyme beta-isozyme"/>
    <property type="match status" value="1"/>
</dbReference>
<dbReference type="InterPro" id="IPR043577">
    <property type="entry name" value="AE"/>
</dbReference>
<evidence type="ECO:0000256" key="5">
    <source>
        <dbReference type="ARBA" id="ARBA00022807"/>
    </source>
</evidence>
<dbReference type="CDD" id="cd21115">
    <property type="entry name" value="legumain_C"/>
    <property type="match status" value="1"/>
</dbReference>
<keyword evidence="3" id="KW-0732">Signal</keyword>
<dbReference type="AlphaFoldDB" id="A0A830BUH9"/>
<dbReference type="Gene3D" id="3.40.50.1460">
    <property type="match status" value="1"/>
</dbReference>
<proteinExistence type="inferred from homology"/>
<evidence type="ECO:0000259" key="7">
    <source>
        <dbReference type="Pfam" id="PF20985"/>
    </source>
</evidence>
<comment type="caution">
    <text evidence="8">The sequence shown here is derived from an EMBL/GenBank/DDBJ whole genome shotgun (WGS) entry which is preliminary data.</text>
</comment>
<dbReference type="GO" id="GO:0006624">
    <property type="term" value="P:vacuolar protein processing"/>
    <property type="evidence" value="ECO:0007669"/>
    <property type="project" value="TreeGrafter"/>
</dbReference>
<dbReference type="PRINTS" id="PR00776">
    <property type="entry name" value="HEMOGLOBNASE"/>
</dbReference>
<keyword evidence="5" id="KW-0788">Thiol protease</keyword>
<feature type="domain" description="Legumain prodomain" evidence="7">
    <location>
        <begin position="272"/>
        <end position="368"/>
    </location>
</feature>
<comment type="similarity">
    <text evidence="1">Belongs to the peptidase C13 family.</text>
</comment>
<evidence type="ECO:0000256" key="3">
    <source>
        <dbReference type="ARBA" id="ARBA00022729"/>
    </source>
</evidence>
<dbReference type="GO" id="GO:0004197">
    <property type="term" value="F:cysteine-type endopeptidase activity"/>
    <property type="evidence" value="ECO:0007669"/>
    <property type="project" value="InterPro"/>
</dbReference>
<dbReference type="EMBL" id="BMAC01000160">
    <property type="protein sequence ID" value="GFP88054.1"/>
    <property type="molecule type" value="Genomic_DNA"/>
</dbReference>
<dbReference type="InterPro" id="IPR046427">
    <property type="entry name" value="Legumain_prodom_sf"/>
</dbReference>
<sequence>MYDDIAHNPDNPRPGVIVNSPHGEDVYKGVPKDYVGDQVTAENFYAVILGNKTAVTGGSRKVVKSGPNDRIFIFYSDHGAPGVLGMPNAPYIIANDLNDVLKKKHASGKYKSLVFYLEACEAGSIFEGLLPKGMNIYATTASNSTENSWATYCELEDKYGTCLGDLYSVAWIEDSEKHNLQTETLRQQYQRVKKRTKLGAADGTDSHVMQYGDIKLSAMTLSMYMGAETPRTYLNYTSSTASVNQRDADLLHFWYKLRKAPQGSVEKAEARKQLAEVMAHRMHVDNSVELIGKLLFGNEKGPQVMTSVRPAGQPVVDDWDCLKSVVRTFETYCGSLSQYGMKHMRSFANICNADVKTEQMAKASAKACTVFPSNPWSSLKGGFSA</sequence>
<feature type="active site" evidence="6">
    <location>
        <position position="78"/>
    </location>
</feature>
<accession>A0A830BUH9</accession>
<reference evidence="8" key="1">
    <citation type="submission" date="2020-07" db="EMBL/GenBank/DDBJ databases">
        <title>Ethylene signaling mediates host invasion by parasitic plants.</title>
        <authorList>
            <person name="Yoshida S."/>
        </authorList>
    </citation>
    <scope>NUCLEOTIDE SEQUENCE</scope>
    <source>
        <strain evidence="8">Okayama</strain>
    </source>
</reference>
<dbReference type="Pfam" id="PF20985">
    <property type="entry name" value="Legum_prodom"/>
    <property type="match status" value="1"/>
</dbReference>
<evidence type="ECO:0000256" key="4">
    <source>
        <dbReference type="ARBA" id="ARBA00022801"/>
    </source>
</evidence>
<dbReference type="GO" id="GO:0005773">
    <property type="term" value="C:vacuole"/>
    <property type="evidence" value="ECO:0007669"/>
    <property type="project" value="GOC"/>
</dbReference>
<organism evidence="8 9">
    <name type="scientific">Phtheirospermum japonicum</name>
    <dbReference type="NCBI Taxonomy" id="374723"/>
    <lineage>
        <taxon>Eukaryota</taxon>
        <taxon>Viridiplantae</taxon>
        <taxon>Streptophyta</taxon>
        <taxon>Embryophyta</taxon>
        <taxon>Tracheophyta</taxon>
        <taxon>Spermatophyta</taxon>
        <taxon>Magnoliopsida</taxon>
        <taxon>eudicotyledons</taxon>
        <taxon>Gunneridae</taxon>
        <taxon>Pentapetalae</taxon>
        <taxon>asterids</taxon>
        <taxon>lamiids</taxon>
        <taxon>Lamiales</taxon>
        <taxon>Orobanchaceae</taxon>
        <taxon>Orobanchaceae incertae sedis</taxon>
        <taxon>Phtheirospermum</taxon>
    </lineage>
</organism>
<evidence type="ECO:0000256" key="6">
    <source>
        <dbReference type="PIRSR" id="PIRSR019663-1"/>
    </source>
</evidence>
<evidence type="ECO:0000313" key="8">
    <source>
        <dbReference type="EMBL" id="GFP88054.1"/>
    </source>
</evidence>
<dbReference type="PANTHER" id="PTHR12000">
    <property type="entry name" value="HEMOGLOBINASE FAMILY MEMBER"/>
    <property type="match status" value="1"/>
</dbReference>
<dbReference type="Pfam" id="PF01650">
    <property type="entry name" value="Peptidase_C13"/>
    <property type="match status" value="1"/>
</dbReference>
<gene>
    <name evidence="8" type="ORF">PHJA_000949100</name>
</gene>
<keyword evidence="9" id="KW-1185">Reference proteome</keyword>
<dbReference type="GO" id="GO:0051603">
    <property type="term" value="P:proteolysis involved in protein catabolic process"/>
    <property type="evidence" value="ECO:0007669"/>
    <property type="project" value="InterPro"/>
</dbReference>
<evidence type="ECO:0000256" key="1">
    <source>
        <dbReference type="ARBA" id="ARBA00009941"/>
    </source>
</evidence>
<evidence type="ECO:0000256" key="2">
    <source>
        <dbReference type="ARBA" id="ARBA00022670"/>
    </source>
</evidence>
<dbReference type="InterPro" id="IPR001096">
    <property type="entry name" value="Peptidase_C13"/>
</dbReference>
<dbReference type="PIRSF" id="PIRSF019663">
    <property type="entry name" value="Legumain"/>
    <property type="match status" value="1"/>
</dbReference>
<protein>
    <submittedName>
        <fullName evidence="8">Vacuolar-processing enzyme</fullName>
    </submittedName>
</protein>